<comment type="caution">
    <text evidence="8">Lacks conserved residue(s) required for the propagation of feature annotation.</text>
</comment>
<keyword evidence="4 8" id="KW-1133">Transmembrane helix</keyword>
<evidence type="ECO:0000256" key="6">
    <source>
        <dbReference type="ARBA" id="ARBA00023170"/>
    </source>
</evidence>
<dbReference type="Proteomes" id="UP000801492">
    <property type="component" value="Unassembled WGS sequence"/>
</dbReference>
<dbReference type="GO" id="GO:0030424">
    <property type="term" value="C:axon"/>
    <property type="evidence" value="ECO:0007669"/>
    <property type="project" value="TreeGrafter"/>
</dbReference>
<organism evidence="9 10">
    <name type="scientific">Ignelater luminosus</name>
    <name type="common">Cucubano</name>
    <name type="synonym">Pyrophorus luminosus</name>
    <dbReference type="NCBI Taxonomy" id="2038154"/>
    <lineage>
        <taxon>Eukaryota</taxon>
        <taxon>Metazoa</taxon>
        <taxon>Ecdysozoa</taxon>
        <taxon>Arthropoda</taxon>
        <taxon>Hexapoda</taxon>
        <taxon>Insecta</taxon>
        <taxon>Pterygota</taxon>
        <taxon>Neoptera</taxon>
        <taxon>Endopterygota</taxon>
        <taxon>Coleoptera</taxon>
        <taxon>Polyphaga</taxon>
        <taxon>Elateriformia</taxon>
        <taxon>Elateroidea</taxon>
        <taxon>Elateridae</taxon>
        <taxon>Agrypninae</taxon>
        <taxon>Pyrophorini</taxon>
        <taxon>Ignelater</taxon>
    </lineage>
</organism>
<sequence length="559" mass="63417">MTIIIPKDSEWLINPLNKLSNALALIPPVKSTNNSRLTGYKLYSAIISLTIILASLPSLYGRLIIAFPQLCADTVMSIDILSTIVLTTLTCTAILRSSFKNISKYELIIQLLTEIDEELDWNDTKCKNKEVSYIIFIVIHLWNFFLLLFDMVMSVRANQNLLFACYIMEKVMLYYSFIIVALIHSYTAALRSRLEFANTSLGSILQRKLGDTHNERNTNMKTIVEMWKEVYKIRKIFNRTSKLIEIFNAVFGWEILILTIYVSSGILYAVNFVIVSYLNEKRFREEQSITQQEILWYAILWCSTTMVMGTVIAVTCDMTTKEAQRTATVCYNLLLDVPTVSTNIDDRILREELTLLAQQATHQCPYFSAAGFFRVDYTVLFGLLATVMGVVVAVTCDMTTKEAQRTATICYNLLLEVSAVSNNIHDRILREELNLLAQQATHQCPYFSAAGFFRVDYTMLFGLLGTVMVVVIAATCDATTKEAQRTAKVCYSLLLDVPAFSNNIQDQILREELSLLAQHATHQCPYFSAAGFFRVDYSMLFGLLATVTTYIIVLIQIND</sequence>
<feature type="transmembrane region" description="Helical" evidence="8">
    <location>
        <begin position="131"/>
        <end position="149"/>
    </location>
</feature>
<comment type="caution">
    <text evidence="9">The sequence shown here is derived from an EMBL/GenBank/DDBJ whole genome shotgun (WGS) entry which is preliminary data.</text>
</comment>
<dbReference type="GO" id="GO:0007165">
    <property type="term" value="P:signal transduction"/>
    <property type="evidence" value="ECO:0007669"/>
    <property type="project" value="UniProtKB-KW"/>
</dbReference>
<evidence type="ECO:0000256" key="2">
    <source>
        <dbReference type="ARBA" id="ARBA00022475"/>
    </source>
</evidence>
<keyword evidence="6 8" id="KW-0675">Receptor</keyword>
<feature type="transmembrane region" description="Helical" evidence="8">
    <location>
        <begin position="80"/>
        <end position="99"/>
    </location>
</feature>
<comment type="subcellular location">
    <subcellularLocation>
        <location evidence="1 8">Cell membrane</location>
        <topology evidence="1 8">Multi-pass membrane protein</topology>
    </subcellularLocation>
</comment>
<feature type="transmembrane region" description="Helical" evidence="8">
    <location>
        <begin position="457"/>
        <end position="476"/>
    </location>
</feature>
<accession>A0A8K0CYP4</accession>
<keyword evidence="2 8" id="KW-1003">Cell membrane</keyword>
<comment type="function">
    <text evidence="8">Gustatory receptor which mediates acceptance or avoidance behavior, depending on its substrates.</text>
</comment>
<dbReference type="AlphaFoldDB" id="A0A8K0CYP4"/>
<feature type="transmembrane region" description="Helical" evidence="8">
    <location>
        <begin position="294"/>
        <end position="316"/>
    </location>
</feature>
<evidence type="ECO:0000313" key="9">
    <source>
        <dbReference type="EMBL" id="KAF2893861.1"/>
    </source>
</evidence>
<evidence type="ECO:0000256" key="8">
    <source>
        <dbReference type="RuleBase" id="RU363108"/>
    </source>
</evidence>
<evidence type="ECO:0000256" key="4">
    <source>
        <dbReference type="ARBA" id="ARBA00022989"/>
    </source>
</evidence>
<evidence type="ECO:0000313" key="10">
    <source>
        <dbReference type="Proteomes" id="UP000801492"/>
    </source>
</evidence>
<name>A0A8K0CYP4_IGNLU</name>
<dbReference type="GO" id="GO:0050909">
    <property type="term" value="P:sensory perception of taste"/>
    <property type="evidence" value="ECO:0007669"/>
    <property type="project" value="InterPro"/>
</dbReference>
<evidence type="ECO:0000256" key="1">
    <source>
        <dbReference type="ARBA" id="ARBA00004651"/>
    </source>
</evidence>
<dbReference type="PANTHER" id="PTHR21143">
    <property type="entry name" value="INVERTEBRATE GUSTATORY RECEPTOR"/>
    <property type="match status" value="1"/>
</dbReference>
<proteinExistence type="inferred from homology"/>
<dbReference type="EMBL" id="VTPC01007592">
    <property type="protein sequence ID" value="KAF2893861.1"/>
    <property type="molecule type" value="Genomic_DNA"/>
</dbReference>
<keyword evidence="3 8" id="KW-0812">Transmembrane</keyword>
<comment type="similarity">
    <text evidence="8">Belongs to the insect chemoreceptor superfamily. Gustatory receptor (GR) family.</text>
</comment>
<feature type="transmembrane region" description="Helical" evidence="8">
    <location>
        <begin position="377"/>
        <end position="395"/>
    </location>
</feature>
<evidence type="ECO:0000256" key="7">
    <source>
        <dbReference type="ARBA" id="ARBA00023224"/>
    </source>
</evidence>
<dbReference type="InterPro" id="IPR013604">
    <property type="entry name" value="7TM_chemorcpt"/>
</dbReference>
<feature type="transmembrane region" description="Helical" evidence="8">
    <location>
        <begin position="537"/>
        <end position="557"/>
    </location>
</feature>
<dbReference type="PANTHER" id="PTHR21143:SF104">
    <property type="entry name" value="GUSTATORY RECEPTOR 8A-RELATED"/>
    <property type="match status" value="1"/>
</dbReference>
<dbReference type="OrthoDB" id="6478931at2759"/>
<dbReference type="GO" id="GO:0008049">
    <property type="term" value="P:male courtship behavior"/>
    <property type="evidence" value="ECO:0007669"/>
    <property type="project" value="TreeGrafter"/>
</dbReference>
<dbReference type="GO" id="GO:0007635">
    <property type="term" value="P:chemosensory behavior"/>
    <property type="evidence" value="ECO:0007669"/>
    <property type="project" value="TreeGrafter"/>
</dbReference>
<evidence type="ECO:0000256" key="5">
    <source>
        <dbReference type="ARBA" id="ARBA00023136"/>
    </source>
</evidence>
<feature type="transmembrane region" description="Helical" evidence="8">
    <location>
        <begin position="246"/>
        <end position="274"/>
    </location>
</feature>
<dbReference type="GO" id="GO:0005886">
    <property type="term" value="C:plasma membrane"/>
    <property type="evidence" value="ECO:0007669"/>
    <property type="project" value="UniProtKB-SubCell"/>
</dbReference>
<evidence type="ECO:0000256" key="3">
    <source>
        <dbReference type="ARBA" id="ARBA00022692"/>
    </source>
</evidence>
<dbReference type="GO" id="GO:0030425">
    <property type="term" value="C:dendrite"/>
    <property type="evidence" value="ECO:0007669"/>
    <property type="project" value="TreeGrafter"/>
</dbReference>
<dbReference type="Pfam" id="PF08395">
    <property type="entry name" value="7tm_7"/>
    <property type="match status" value="2"/>
</dbReference>
<dbReference type="GO" id="GO:0043025">
    <property type="term" value="C:neuronal cell body"/>
    <property type="evidence" value="ECO:0007669"/>
    <property type="project" value="TreeGrafter"/>
</dbReference>
<keyword evidence="7 8" id="KW-0807">Transducer</keyword>
<keyword evidence="5 8" id="KW-0472">Membrane</keyword>
<reference evidence="9" key="1">
    <citation type="submission" date="2019-08" db="EMBL/GenBank/DDBJ databases">
        <title>The genome of the North American firefly Photinus pyralis.</title>
        <authorList>
            <consortium name="Photinus pyralis genome working group"/>
            <person name="Fallon T.R."/>
            <person name="Sander Lower S.E."/>
            <person name="Weng J.-K."/>
        </authorList>
    </citation>
    <scope>NUCLEOTIDE SEQUENCE</scope>
    <source>
        <strain evidence="9">TRF0915ILg1</strain>
        <tissue evidence="9">Whole body</tissue>
    </source>
</reference>
<protein>
    <recommendedName>
        <fullName evidence="8">Gustatory receptor</fullName>
    </recommendedName>
</protein>
<feature type="transmembrane region" description="Helical" evidence="8">
    <location>
        <begin position="40"/>
        <end position="60"/>
    </location>
</feature>
<keyword evidence="10" id="KW-1185">Reference proteome</keyword>
<gene>
    <name evidence="9" type="ORF">ILUMI_12313</name>
</gene>